<dbReference type="Proteomes" id="UP000705994">
    <property type="component" value="Unassembled WGS sequence"/>
</dbReference>
<dbReference type="GO" id="GO:0016020">
    <property type="term" value="C:membrane"/>
    <property type="evidence" value="ECO:0007669"/>
    <property type="project" value="UniProtKB-SubCell"/>
</dbReference>
<dbReference type="Pfam" id="PF04138">
    <property type="entry name" value="GtrA_DPMS_TM"/>
    <property type="match status" value="1"/>
</dbReference>
<dbReference type="EMBL" id="JAHBFX010000001">
    <property type="protein sequence ID" value="MBZ5999313.1"/>
    <property type="molecule type" value="Genomic_DNA"/>
</dbReference>
<feature type="transmembrane region" description="Helical" evidence="5">
    <location>
        <begin position="230"/>
        <end position="251"/>
    </location>
</feature>
<evidence type="ECO:0000256" key="2">
    <source>
        <dbReference type="ARBA" id="ARBA00022692"/>
    </source>
</evidence>
<evidence type="ECO:0000256" key="1">
    <source>
        <dbReference type="ARBA" id="ARBA00004141"/>
    </source>
</evidence>
<feature type="domain" description="Glycosyltransferase 2-like" evidence="6">
    <location>
        <begin position="6"/>
        <end position="168"/>
    </location>
</feature>
<evidence type="ECO:0000313" key="9">
    <source>
        <dbReference type="EMBL" id="MBZ6016657.1"/>
    </source>
</evidence>
<dbReference type="Pfam" id="PF00535">
    <property type="entry name" value="Glycos_transf_2"/>
    <property type="match status" value="1"/>
</dbReference>
<keyword evidence="10" id="KW-1185">Reference proteome</keyword>
<dbReference type="PANTHER" id="PTHR10859:SF114">
    <property type="entry name" value="DOLICHOL-PHOSPHATE MANNOSYLTRANSFERASE"/>
    <property type="match status" value="1"/>
</dbReference>
<dbReference type="Gene3D" id="3.90.550.10">
    <property type="entry name" value="Spore Coat Polysaccharide Biosynthesis Protein SpsA, Chain A"/>
    <property type="match status" value="1"/>
</dbReference>
<keyword evidence="3 5" id="KW-1133">Transmembrane helix</keyword>
<dbReference type="RefSeq" id="WP_174249383.1">
    <property type="nucleotide sequence ID" value="NZ_CP017196.1"/>
</dbReference>
<feature type="transmembrane region" description="Helical" evidence="5">
    <location>
        <begin position="257"/>
        <end position="279"/>
    </location>
</feature>
<keyword evidence="2 5" id="KW-0812">Transmembrane</keyword>
<name>A0AB35G1S0_LEUGE</name>
<sequence>MTHIPIVIPSFNPDDRLITLIKQLHSSKNGSKQKIIIVNDGSSKKYDDIFEYIQKNFQVTILKHPINFGKGRAIKTAINYVFKGIPEAIGLITIDSDGQHSVTDMIKCTDTFLTKPKDLILGTRAFDHEVPLRSKFGNLVTAKFMQITTGIKISDTQTGLRVIPKMYFKALINMKGDRFEFEMNMILEAANYDINIVEVPIKTIYLNDNKSSHFRIIHDSLSIYGVFFKYIFGAISSFVVDILIFMFMIGVLNKLSVSAAIVIASIVSRVTSSVFNYYINRKIVFKNNNRLSLISYYTLVLTQMLLSTGLVIISNQYVTHVNITMLKVIIDAGLFFVSYQVQKHVVFKGPR</sequence>
<evidence type="ECO:0000259" key="6">
    <source>
        <dbReference type="Pfam" id="PF00535"/>
    </source>
</evidence>
<organism evidence="9 11">
    <name type="scientific">Leuconostoc gelidum subsp. gelidum</name>
    <dbReference type="NCBI Taxonomy" id="1607839"/>
    <lineage>
        <taxon>Bacteria</taxon>
        <taxon>Bacillati</taxon>
        <taxon>Bacillota</taxon>
        <taxon>Bacilli</taxon>
        <taxon>Lactobacillales</taxon>
        <taxon>Lactobacillaceae</taxon>
        <taxon>Leuconostoc</taxon>
        <taxon>Leuconostoc gelidum group</taxon>
    </lineage>
</organism>
<protein>
    <submittedName>
        <fullName evidence="9">Bifunctional glycosyltransferase family 2/GtrA family protein</fullName>
    </submittedName>
</protein>
<dbReference type="Proteomes" id="UP000727071">
    <property type="component" value="Unassembled WGS sequence"/>
</dbReference>
<dbReference type="GO" id="GO:0006487">
    <property type="term" value="P:protein N-linked glycosylation"/>
    <property type="evidence" value="ECO:0007669"/>
    <property type="project" value="TreeGrafter"/>
</dbReference>
<reference evidence="9 10" key="1">
    <citation type="submission" date="2021-05" db="EMBL/GenBank/DDBJ databases">
        <title>Pangenome of Leuconostoc gelidum warrants species status for Leuconostoc gelidum subsp. gasicomitatum.</title>
        <authorList>
            <person name="Johansson P."/>
            <person name="Sade E."/>
            <person name="Hultman J."/>
            <person name="Auvinen P."/>
            <person name="Bjorkroth J."/>
        </authorList>
    </citation>
    <scope>NUCLEOTIDE SEQUENCE</scope>
    <source>
        <strain evidence="8 10">AMKR21</strain>
        <strain evidence="9">C220d</strain>
    </source>
</reference>
<evidence type="ECO:0000313" key="10">
    <source>
        <dbReference type="Proteomes" id="UP000705994"/>
    </source>
</evidence>
<evidence type="ECO:0000313" key="8">
    <source>
        <dbReference type="EMBL" id="MBZ5999313.1"/>
    </source>
</evidence>
<feature type="transmembrane region" description="Helical" evidence="5">
    <location>
        <begin position="291"/>
        <end position="313"/>
    </location>
</feature>
<evidence type="ECO:0000256" key="3">
    <source>
        <dbReference type="ARBA" id="ARBA00022989"/>
    </source>
</evidence>
<dbReference type="AlphaFoldDB" id="A0AB35G1S0"/>
<dbReference type="GO" id="GO:0000271">
    <property type="term" value="P:polysaccharide biosynthetic process"/>
    <property type="evidence" value="ECO:0007669"/>
    <property type="project" value="InterPro"/>
</dbReference>
<evidence type="ECO:0000313" key="11">
    <source>
        <dbReference type="Proteomes" id="UP000727071"/>
    </source>
</evidence>
<comment type="caution">
    <text evidence="9">The sequence shown here is derived from an EMBL/GenBank/DDBJ whole genome shotgun (WGS) entry which is preliminary data.</text>
</comment>
<proteinExistence type="predicted"/>
<dbReference type="InterPro" id="IPR007267">
    <property type="entry name" value="GtrA_DPMS_TM"/>
</dbReference>
<evidence type="ECO:0000259" key="7">
    <source>
        <dbReference type="Pfam" id="PF04138"/>
    </source>
</evidence>
<dbReference type="InterPro" id="IPR001173">
    <property type="entry name" value="Glyco_trans_2-like"/>
</dbReference>
<evidence type="ECO:0000256" key="5">
    <source>
        <dbReference type="SAM" id="Phobius"/>
    </source>
</evidence>
<gene>
    <name evidence="9" type="ORF">KII88_09015</name>
    <name evidence="8" type="ORF">KIJ07_02575</name>
</gene>
<dbReference type="InterPro" id="IPR029044">
    <property type="entry name" value="Nucleotide-diphossugar_trans"/>
</dbReference>
<evidence type="ECO:0000256" key="4">
    <source>
        <dbReference type="ARBA" id="ARBA00023136"/>
    </source>
</evidence>
<dbReference type="PANTHER" id="PTHR10859">
    <property type="entry name" value="GLYCOSYL TRANSFERASE"/>
    <property type="match status" value="1"/>
</dbReference>
<keyword evidence="4 5" id="KW-0472">Membrane</keyword>
<dbReference type="CDD" id="cd04179">
    <property type="entry name" value="DPM_DPG-synthase_like"/>
    <property type="match status" value="1"/>
</dbReference>
<feature type="transmembrane region" description="Helical" evidence="5">
    <location>
        <begin position="319"/>
        <end position="341"/>
    </location>
</feature>
<comment type="subcellular location">
    <subcellularLocation>
        <location evidence="1">Membrane</location>
        <topology evidence="1">Multi-pass membrane protein</topology>
    </subcellularLocation>
</comment>
<accession>A0AB35G1S0</accession>
<feature type="domain" description="GtrA/DPMS transmembrane" evidence="7">
    <location>
        <begin position="230"/>
        <end position="347"/>
    </location>
</feature>
<dbReference type="EMBL" id="JAHBFV010000024">
    <property type="protein sequence ID" value="MBZ6016657.1"/>
    <property type="molecule type" value="Genomic_DNA"/>
</dbReference>
<dbReference type="SUPFAM" id="SSF53448">
    <property type="entry name" value="Nucleotide-diphospho-sugar transferases"/>
    <property type="match status" value="1"/>
</dbReference>